<evidence type="ECO:0000256" key="7">
    <source>
        <dbReference type="ARBA" id="ARBA00022801"/>
    </source>
</evidence>
<feature type="signal peptide" evidence="14">
    <location>
        <begin position="1"/>
        <end position="26"/>
    </location>
</feature>
<dbReference type="InterPro" id="IPR006046">
    <property type="entry name" value="Alpha_amylase"/>
</dbReference>
<dbReference type="InterPro" id="IPR017853">
    <property type="entry name" value="GH"/>
</dbReference>
<protein>
    <recommendedName>
        <fullName evidence="5">alpha-amylase</fullName>
        <ecNumber evidence="5">3.2.1.1</ecNumber>
    </recommendedName>
</protein>
<dbReference type="SMART" id="SM00632">
    <property type="entry name" value="Aamy_C"/>
    <property type="match status" value="2"/>
</dbReference>
<keyword evidence="6" id="KW-0479">Metal-binding</keyword>
<dbReference type="InterPro" id="IPR013780">
    <property type="entry name" value="Glyco_hydro_b"/>
</dbReference>
<comment type="similarity">
    <text evidence="4 12">Belongs to the glycosyl hydrolase 13 family.</text>
</comment>
<dbReference type="GO" id="GO:0004556">
    <property type="term" value="F:alpha-amylase activity"/>
    <property type="evidence" value="ECO:0007669"/>
    <property type="project" value="UniProtKB-EC"/>
</dbReference>
<dbReference type="Gene3D" id="3.20.20.80">
    <property type="entry name" value="Glycosidases"/>
    <property type="match status" value="2"/>
</dbReference>
<comment type="catalytic activity">
    <reaction evidence="1">
        <text>Endohydrolysis of (1-&gt;4)-alpha-D-glucosidic linkages in polysaccharides containing three or more (1-&gt;4)-alpha-linked D-glucose units.</text>
        <dbReference type="EC" id="3.2.1.1"/>
    </reaction>
</comment>
<accession>A0ABD3X295</accession>
<evidence type="ECO:0000256" key="9">
    <source>
        <dbReference type="ARBA" id="ARBA00023214"/>
    </source>
</evidence>
<dbReference type="EC" id="3.2.1.1" evidence="5"/>
<dbReference type="InterPro" id="IPR006047">
    <property type="entry name" value="GH13_cat_dom"/>
</dbReference>
<feature type="domain" description="Glycosyl hydrolase family 13 catalytic" evidence="16">
    <location>
        <begin position="44"/>
        <end position="414"/>
    </location>
</feature>
<evidence type="ECO:0000259" key="15">
    <source>
        <dbReference type="SMART" id="SM00632"/>
    </source>
</evidence>
<comment type="cofactor">
    <cofactor evidence="2">
        <name>Ca(2+)</name>
        <dbReference type="ChEBI" id="CHEBI:29108"/>
    </cofactor>
</comment>
<keyword evidence="10" id="KW-0119">Carbohydrate metabolism</keyword>
<evidence type="ECO:0000259" key="16">
    <source>
        <dbReference type="SMART" id="SM00642"/>
    </source>
</evidence>
<feature type="domain" description="Glycosyl hydrolase family 13 catalytic" evidence="16">
    <location>
        <begin position="762"/>
        <end position="1133"/>
    </location>
</feature>
<evidence type="ECO:0000256" key="5">
    <source>
        <dbReference type="ARBA" id="ARBA00012595"/>
    </source>
</evidence>
<dbReference type="Proteomes" id="UP001634394">
    <property type="component" value="Unassembled WGS sequence"/>
</dbReference>
<evidence type="ECO:0000256" key="12">
    <source>
        <dbReference type="RuleBase" id="RU003615"/>
    </source>
</evidence>
<evidence type="ECO:0000313" key="17">
    <source>
        <dbReference type="EMBL" id="KAL3880167.1"/>
    </source>
</evidence>
<evidence type="ECO:0000256" key="11">
    <source>
        <dbReference type="ARBA" id="ARBA00023295"/>
    </source>
</evidence>
<evidence type="ECO:0000256" key="2">
    <source>
        <dbReference type="ARBA" id="ARBA00001913"/>
    </source>
</evidence>
<sequence length="1457" mass="161903">MSQRLLHTSFKAILIPVVRLLLNTYACHFPGFGQYTDPHCNGKQVIVHLFEWKWTDIALECERFLAKKGYCGVQVSPVNEHVMVTKDYPRPWWERYQPVSYKLTSRSGNEAEFVDMVQRCKKVGVRVYVDAVVNHMAGLGRTGTGTAGSTFNSDNYDFPGVPFSRQHFNMRDRCPSHDGNVNNYGDPNNVRNCHLVGLTDLDQSQDYVQNMIAAFFNHLIDIGVAGFRIDAAKHMWPKDITAIQNKVKDLPEGGRPYFYHEVIDQNDGAIKTTEYTALGYVTEFRYCQKIAWGIRNFGDLNNVVDYGWGMTQSSHAFVFVDNHDNQRGHGGGGNLLTHKTPRDYKMAVAFTLANDYGFTRVMSSYEFGSDSSLGPPHNADFTTKDVPINSDGSCGNGWVCEHRWRAIANMAAFRNAVAGTDKRNWHNENEQVSFARGNKGFFAMAKSGHMDATLSTGLPAGVYCDLISDCAQKITVDGSGRAHIVINNNDDPIVAFVVGGPTGPGGDSGGSGSGSESGTTATFTTISTAHQPSVPTQTGWHRTVIFVERRTNSGEDLFIRGGLDHGRTSGCTSDAASSHCAIPIRHRHLGTGNHYAPLNAWNKNDNFLDWYGAESGQGSYNGRAAEGTPALWTSNTPSSPGYNSLNKYGEHYWLVDIDMDCDRTENGWFELKGIVNGAWESNVSATKCSGTAGASAPHTSGNHWARCGYMNATIPFILDSHLVEAWSLHWVMYSKALLCLCLVCISGCVFGQYTDPHCDGKQVIVELFEWKWTDVAQECERFLSKKGFCGVQVSPPNEHVMVTRDYPRPWWERYQPVSYKLTSRSGTEVEFVDMVQRCKHVGVRIYVDAVINNMAKLGSNGTGTDGSRFDANNFEFPGVPYYYDDFTPRNKCSSANGDIGNNYADVNVIRNCQLTSLTDLDQSQENVRNKIAEYLDHLIDIGVAGFRIDAAKYIWPQDIAAIQNKVKNLPEGGRPFFYHEVTDLNDDPVKTTEYVPLGYVTEFRYCEKIAWGILDFSELDNVVDYNWHMTNSSNALVFVDDHDTQRISNNVNNLITYKTPSEYQMASAFTLANDYGFTRVMSSYDFVHDSDIGPPHNNDFTTKDVIVFSNGSCGGGWVCEHRWNAIANMVAFRNAVQGTDKKHWRNVNGEVSFARGNVGFFAMAKDGFMNETLETGLPQGDYCDLIMGCSRRITVDEHGLANVVIDSFENPILAFIVGNQNSSAGEGDSNNTTPNYEMTFSSSTSESMSVSTATTLVTTRVTTHPTTTVSPWKRTVVFLEKGTHSGENVFFAGGLHHTVSNSCPNVVSNNPCAVPIRHLSYNKVESFQVWSVNDNYLDWYGAEPSQGTYRGIVAKGTPGLWTTNQHNDANYNNLNTFGPHYWMMDVEMDCSKTNNGWFEVKGILSDLSHWEADIRTVDNCSGSAGGTPPDKSTNHWARCGYVNIFHWGTGSCIINTI</sequence>
<reference evidence="17 18" key="1">
    <citation type="submission" date="2024-11" db="EMBL/GenBank/DDBJ databases">
        <title>Chromosome-level genome assembly of the freshwater bivalve Anodonta woodiana.</title>
        <authorList>
            <person name="Chen X."/>
        </authorList>
    </citation>
    <scope>NUCLEOTIDE SEQUENCE [LARGE SCALE GENOMIC DNA]</scope>
    <source>
        <strain evidence="17">MN2024</strain>
        <tissue evidence="17">Gills</tissue>
    </source>
</reference>
<comment type="caution">
    <text evidence="17">The sequence shown here is derived from an EMBL/GenBank/DDBJ whole genome shotgun (WGS) entry which is preliminary data.</text>
</comment>
<evidence type="ECO:0000256" key="3">
    <source>
        <dbReference type="ARBA" id="ARBA00001923"/>
    </source>
</evidence>
<keyword evidence="8" id="KW-0106">Calcium</keyword>
<evidence type="ECO:0000256" key="4">
    <source>
        <dbReference type="ARBA" id="ARBA00008061"/>
    </source>
</evidence>
<dbReference type="PANTHER" id="PTHR43447">
    <property type="entry name" value="ALPHA-AMYLASE"/>
    <property type="match status" value="1"/>
</dbReference>
<evidence type="ECO:0000256" key="10">
    <source>
        <dbReference type="ARBA" id="ARBA00023277"/>
    </source>
</evidence>
<evidence type="ECO:0000256" key="1">
    <source>
        <dbReference type="ARBA" id="ARBA00000548"/>
    </source>
</evidence>
<evidence type="ECO:0000256" key="14">
    <source>
        <dbReference type="SAM" id="SignalP"/>
    </source>
</evidence>
<feature type="chain" id="PRO_5044781878" description="alpha-amylase" evidence="14">
    <location>
        <begin position="27"/>
        <end position="1457"/>
    </location>
</feature>
<feature type="compositionally biased region" description="Gly residues" evidence="13">
    <location>
        <begin position="500"/>
        <end position="515"/>
    </location>
</feature>
<dbReference type="CDD" id="cd11317">
    <property type="entry name" value="AmyAc_bac_euk_AmyA"/>
    <property type="match status" value="2"/>
</dbReference>
<dbReference type="SUPFAM" id="SSF51011">
    <property type="entry name" value="Glycosyl hydrolase domain"/>
    <property type="match status" value="2"/>
</dbReference>
<dbReference type="Pfam" id="PF02806">
    <property type="entry name" value="Alpha-amylase_C"/>
    <property type="match status" value="2"/>
</dbReference>
<dbReference type="Gene3D" id="2.60.40.1180">
    <property type="entry name" value="Golgi alpha-mannosidase II"/>
    <property type="match status" value="2"/>
</dbReference>
<dbReference type="GO" id="GO:0046872">
    <property type="term" value="F:metal ion binding"/>
    <property type="evidence" value="ECO:0007669"/>
    <property type="project" value="UniProtKB-KW"/>
</dbReference>
<keyword evidence="11" id="KW-0326">Glycosidase</keyword>
<name>A0ABD3X295_SINWO</name>
<evidence type="ECO:0000256" key="6">
    <source>
        <dbReference type="ARBA" id="ARBA00022723"/>
    </source>
</evidence>
<evidence type="ECO:0000313" key="18">
    <source>
        <dbReference type="Proteomes" id="UP001634394"/>
    </source>
</evidence>
<dbReference type="EMBL" id="JBJQND010000004">
    <property type="protein sequence ID" value="KAL3880167.1"/>
    <property type="molecule type" value="Genomic_DNA"/>
</dbReference>
<keyword evidence="9" id="KW-0868">Chloride</keyword>
<dbReference type="SMART" id="SM00642">
    <property type="entry name" value="Aamy"/>
    <property type="match status" value="2"/>
</dbReference>
<keyword evidence="18" id="KW-1185">Reference proteome</keyword>
<dbReference type="InterPro" id="IPR031319">
    <property type="entry name" value="A-amylase_C"/>
</dbReference>
<gene>
    <name evidence="17" type="ORF">ACJMK2_032432</name>
</gene>
<feature type="region of interest" description="Disordered" evidence="13">
    <location>
        <begin position="499"/>
        <end position="520"/>
    </location>
</feature>
<dbReference type="Pfam" id="PF00128">
    <property type="entry name" value="Alpha-amylase"/>
    <property type="match status" value="2"/>
</dbReference>
<feature type="domain" description="Alpha-amylase C-terminal" evidence="15">
    <location>
        <begin position="422"/>
        <end position="501"/>
    </location>
</feature>
<proteinExistence type="inferred from homology"/>
<dbReference type="PRINTS" id="PR00110">
    <property type="entry name" value="ALPHAAMYLASE"/>
</dbReference>
<keyword evidence="7" id="KW-0378">Hydrolase</keyword>
<evidence type="ECO:0000256" key="13">
    <source>
        <dbReference type="SAM" id="MobiDB-lite"/>
    </source>
</evidence>
<evidence type="ECO:0000256" key="8">
    <source>
        <dbReference type="ARBA" id="ARBA00022837"/>
    </source>
</evidence>
<dbReference type="SUPFAM" id="SSF51445">
    <property type="entry name" value="(Trans)glycosidases"/>
    <property type="match status" value="2"/>
</dbReference>
<keyword evidence="14" id="KW-0732">Signal</keyword>
<feature type="domain" description="Alpha-amylase C-terminal" evidence="15">
    <location>
        <begin position="1141"/>
        <end position="1220"/>
    </location>
</feature>
<organism evidence="17 18">
    <name type="scientific">Sinanodonta woodiana</name>
    <name type="common">Chinese pond mussel</name>
    <name type="synonym">Anodonta woodiana</name>
    <dbReference type="NCBI Taxonomy" id="1069815"/>
    <lineage>
        <taxon>Eukaryota</taxon>
        <taxon>Metazoa</taxon>
        <taxon>Spiralia</taxon>
        <taxon>Lophotrochozoa</taxon>
        <taxon>Mollusca</taxon>
        <taxon>Bivalvia</taxon>
        <taxon>Autobranchia</taxon>
        <taxon>Heteroconchia</taxon>
        <taxon>Palaeoheterodonta</taxon>
        <taxon>Unionida</taxon>
        <taxon>Unionoidea</taxon>
        <taxon>Unionidae</taxon>
        <taxon>Unioninae</taxon>
        <taxon>Sinanodonta</taxon>
    </lineage>
</organism>
<comment type="cofactor">
    <cofactor evidence="3">
        <name>chloride</name>
        <dbReference type="ChEBI" id="CHEBI:17996"/>
    </cofactor>
</comment>
<dbReference type="InterPro" id="IPR006048">
    <property type="entry name" value="A-amylase/branching_C"/>
</dbReference>